<geneLocation type="mitochondrion" evidence="2"/>
<proteinExistence type="predicted"/>
<evidence type="ECO:0000313" key="2">
    <source>
        <dbReference type="EMBL" id="QIZ12585.1"/>
    </source>
</evidence>
<organism evidence="2">
    <name type="scientific">Leptochiton nexus</name>
    <dbReference type="NCBI Taxonomy" id="2719131"/>
    <lineage>
        <taxon>Eukaryota</taxon>
        <taxon>Metazoa</taxon>
        <taxon>Spiralia</taxon>
        <taxon>Lophotrochozoa</taxon>
        <taxon>Mollusca</taxon>
        <taxon>Polyplacophora</taxon>
        <taxon>Neoloricata</taxon>
        <taxon>Lepidopleurida</taxon>
        <taxon>Lepidopleuridae</taxon>
        <taxon>Leptochiton</taxon>
    </lineage>
</organism>
<dbReference type="EMBL" id="MN864056">
    <property type="protein sequence ID" value="QIZ12585.1"/>
    <property type="molecule type" value="Genomic_DNA"/>
</dbReference>
<dbReference type="RefSeq" id="YP_009773379.1">
    <property type="nucleotide sequence ID" value="NC_047422.1"/>
</dbReference>
<gene>
    <name evidence="2" type="primary">ATP8</name>
</gene>
<keyword evidence="1" id="KW-1133">Transmembrane helix</keyword>
<dbReference type="GeneID" id="54626234"/>
<name>A0A6H1PGK3_9MOLL</name>
<dbReference type="CTD" id="4509"/>
<keyword evidence="2" id="KW-0496">Mitochondrion</keyword>
<feature type="transmembrane region" description="Helical" evidence="1">
    <location>
        <begin position="14"/>
        <end position="37"/>
    </location>
</feature>
<keyword evidence="1" id="KW-0472">Membrane</keyword>
<accession>A0A6H1PGK3</accession>
<protein>
    <submittedName>
        <fullName evidence="2">ATP synthase F0 subunit 8</fullName>
    </submittedName>
</protein>
<evidence type="ECO:0000256" key="1">
    <source>
        <dbReference type="SAM" id="Phobius"/>
    </source>
</evidence>
<dbReference type="AlphaFoldDB" id="A0A6H1PGK3"/>
<keyword evidence="1" id="KW-0812">Transmembrane</keyword>
<sequence>MPQLAPMNWILLNFLFWGSIMVTMVSLWWVTYSAYAVNESKLGMKIFNFLLTEWTW</sequence>
<reference evidence="2" key="1">
    <citation type="journal article" date="2020" name="BMC Evol. Biol.">
        <title>A mitogenomic phylogeny of chitons (Mollusca: Polyplacophora).</title>
        <authorList>
            <person name="Irisarri I."/>
            <person name="Uribe J.E."/>
            <person name="Eernisse D.J."/>
            <person name="Zardoya R."/>
        </authorList>
    </citation>
    <scope>NUCLEOTIDE SEQUENCE</scope>
</reference>